<dbReference type="AlphaFoldDB" id="B8HQ49"/>
<sequence length="342" mass="37565">MATKVFVTGGTGFVGANLVRLLLERGYAVRALVRPQSDLANLSGLEVEIVQGDLTDANLSEQLRGCQVLFHVAAHYSLWRSQRQALYDSNVLGTRRILAAARQAGIERTVYTSSVAAIGVPPGGQIADETYQSPVEKLIGDYKKSKYLAEQEAHQAVAAGQDIVIVNPSTPIGPWDAKPTPTGEIILRFLRREMPFYLDTGLNLIHVRDVVEGHLLALERGRTGDRYILGHQNLSLKDLLQQLADLTGLPAPWGTLPVWIPLSVAWVDECLLAPLGKPPSVPLDGVQMAQQRMYYNPTKAVRELGLPQTPIRTALQEAVDWFLQHGYVKSAVQSSSLPRPKR</sequence>
<dbReference type="InterPro" id="IPR001509">
    <property type="entry name" value="Epimerase_deHydtase"/>
</dbReference>
<protein>
    <submittedName>
        <fullName evidence="2">Hopanoid-associated sugar epimerase</fullName>
    </submittedName>
</protein>
<dbReference type="GO" id="GO:0004029">
    <property type="term" value="F:aldehyde dehydrogenase (NAD+) activity"/>
    <property type="evidence" value="ECO:0007669"/>
    <property type="project" value="TreeGrafter"/>
</dbReference>
<dbReference type="FunFam" id="3.40.50.720:FF:000425">
    <property type="entry name" value="NAD(P)-binding Rossmann-fold superfamily protein"/>
    <property type="match status" value="1"/>
</dbReference>
<accession>B8HQ49</accession>
<feature type="domain" description="NAD-dependent epimerase/dehydratase" evidence="1">
    <location>
        <begin position="5"/>
        <end position="230"/>
    </location>
</feature>
<dbReference type="CDD" id="cd05228">
    <property type="entry name" value="AR_FR_like_1_SDR_e"/>
    <property type="match status" value="1"/>
</dbReference>
<dbReference type="SUPFAM" id="SSF51735">
    <property type="entry name" value="NAD(P)-binding Rossmann-fold domains"/>
    <property type="match status" value="1"/>
</dbReference>
<dbReference type="InterPro" id="IPR017829">
    <property type="entry name" value="Hopanoid-assoc_sugar_epimerase"/>
</dbReference>
<dbReference type="PANTHER" id="PTHR48079:SF6">
    <property type="entry name" value="NAD(P)-BINDING DOMAIN-CONTAINING PROTEIN-RELATED"/>
    <property type="match status" value="1"/>
</dbReference>
<dbReference type="InterPro" id="IPR051783">
    <property type="entry name" value="NAD(P)-dependent_oxidoreduct"/>
</dbReference>
<dbReference type="NCBIfam" id="TIGR03466">
    <property type="entry name" value="HpnA"/>
    <property type="match status" value="1"/>
</dbReference>
<reference evidence="2" key="1">
    <citation type="submission" date="2009-01" db="EMBL/GenBank/DDBJ databases">
        <title>Complete sequence of chromosome Cyanothece sp. PCC 7425.</title>
        <authorList>
            <consortium name="US DOE Joint Genome Institute"/>
            <person name="Lucas S."/>
            <person name="Copeland A."/>
            <person name="Lapidus A."/>
            <person name="Glavina del Rio T."/>
            <person name="Dalin E."/>
            <person name="Tice H."/>
            <person name="Bruce D."/>
            <person name="Goodwin L."/>
            <person name="Pitluck S."/>
            <person name="Sims D."/>
            <person name="Meineke L."/>
            <person name="Brettin T."/>
            <person name="Detter J.C."/>
            <person name="Han C."/>
            <person name="Larimer F."/>
            <person name="Land M."/>
            <person name="Hauser L."/>
            <person name="Kyrpides N."/>
            <person name="Ovchinnikova G."/>
            <person name="Liberton M."/>
            <person name="Stoeckel J."/>
            <person name="Banerjee A."/>
            <person name="Singh A."/>
            <person name="Page L."/>
            <person name="Sato H."/>
            <person name="Zhao L."/>
            <person name="Sherman L."/>
            <person name="Pakrasi H."/>
            <person name="Richardson P."/>
        </authorList>
    </citation>
    <scope>NUCLEOTIDE SEQUENCE</scope>
    <source>
        <strain evidence="2">PCC 7425</strain>
    </source>
</reference>
<dbReference type="PANTHER" id="PTHR48079">
    <property type="entry name" value="PROTEIN YEEZ"/>
    <property type="match status" value="1"/>
</dbReference>
<dbReference type="Gene3D" id="3.40.50.720">
    <property type="entry name" value="NAD(P)-binding Rossmann-like Domain"/>
    <property type="match status" value="1"/>
</dbReference>
<dbReference type="KEGG" id="cyn:Cyan7425_5153"/>
<dbReference type="InterPro" id="IPR036291">
    <property type="entry name" value="NAD(P)-bd_dom_sf"/>
</dbReference>
<organism evidence="2">
    <name type="scientific">Cyanothece sp. (strain PCC 7425 / ATCC 29141)</name>
    <dbReference type="NCBI Taxonomy" id="395961"/>
    <lineage>
        <taxon>Bacteria</taxon>
        <taxon>Bacillati</taxon>
        <taxon>Cyanobacteriota</taxon>
        <taxon>Cyanophyceae</taxon>
        <taxon>Gomontiellales</taxon>
        <taxon>Cyanothecaceae</taxon>
        <taxon>Cyanothece</taxon>
    </lineage>
</organism>
<gene>
    <name evidence="2" type="ordered locus">Cyan7425_5153</name>
</gene>
<evidence type="ECO:0000313" key="2">
    <source>
        <dbReference type="EMBL" id="ACL47446.1"/>
    </source>
</evidence>
<dbReference type="STRING" id="395961.Cyan7425_5153"/>
<dbReference type="OrthoDB" id="9807212at2"/>
<dbReference type="HOGENOM" id="CLU_007383_6_0_3"/>
<dbReference type="Pfam" id="PF01370">
    <property type="entry name" value="Epimerase"/>
    <property type="match status" value="1"/>
</dbReference>
<dbReference type="eggNOG" id="COG0451">
    <property type="taxonomic scope" value="Bacteria"/>
</dbReference>
<name>B8HQ49_CYAP4</name>
<dbReference type="GO" id="GO:0005737">
    <property type="term" value="C:cytoplasm"/>
    <property type="evidence" value="ECO:0007669"/>
    <property type="project" value="TreeGrafter"/>
</dbReference>
<dbReference type="EMBL" id="CP001344">
    <property type="protein sequence ID" value="ACL47446.1"/>
    <property type="molecule type" value="Genomic_DNA"/>
</dbReference>
<evidence type="ECO:0000259" key="1">
    <source>
        <dbReference type="Pfam" id="PF01370"/>
    </source>
</evidence>
<proteinExistence type="predicted"/>